<evidence type="ECO:0000313" key="4">
    <source>
        <dbReference type="Proteomes" id="UP000649739"/>
    </source>
</evidence>
<dbReference type="Proteomes" id="UP000649739">
    <property type="component" value="Unassembled WGS sequence"/>
</dbReference>
<reference evidence="3" key="2">
    <citation type="submission" date="2020-09" db="EMBL/GenBank/DDBJ databases">
        <authorList>
            <person name="Sun Q."/>
            <person name="Ohkuma M."/>
        </authorList>
    </citation>
    <scope>NUCLEOTIDE SEQUENCE</scope>
    <source>
        <strain evidence="3">JCM 3090</strain>
    </source>
</reference>
<organism evidence="3 4">
    <name type="scientific">Pilimelia anulata</name>
    <dbReference type="NCBI Taxonomy" id="53371"/>
    <lineage>
        <taxon>Bacteria</taxon>
        <taxon>Bacillati</taxon>
        <taxon>Actinomycetota</taxon>
        <taxon>Actinomycetes</taxon>
        <taxon>Micromonosporales</taxon>
        <taxon>Micromonosporaceae</taxon>
        <taxon>Pilimelia</taxon>
    </lineage>
</organism>
<dbReference type="EMBL" id="BMQB01000001">
    <property type="protein sequence ID" value="GGJ78586.1"/>
    <property type="molecule type" value="Genomic_DNA"/>
</dbReference>
<dbReference type="AlphaFoldDB" id="A0A8J3B727"/>
<reference evidence="3" key="1">
    <citation type="journal article" date="2014" name="Int. J. Syst. Evol. Microbiol.">
        <title>Complete genome sequence of Corynebacterium casei LMG S-19264T (=DSM 44701T), isolated from a smear-ripened cheese.</title>
        <authorList>
            <consortium name="US DOE Joint Genome Institute (JGI-PGF)"/>
            <person name="Walter F."/>
            <person name="Albersmeier A."/>
            <person name="Kalinowski J."/>
            <person name="Ruckert C."/>
        </authorList>
    </citation>
    <scope>NUCLEOTIDE SEQUENCE</scope>
    <source>
        <strain evidence="3">JCM 3090</strain>
    </source>
</reference>
<keyword evidence="4" id="KW-1185">Reference proteome</keyword>
<evidence type="ECO:0000259" key="2">
    <source>
        <dbReference type="Pfam" id="PF01738"/>
    </source>
</evidence>
<dbReference type="InterPro" id="IPR029058">
    <property type="entry name" value="AB_hydrolase_fold"/>
</dbReference>
<dbReference type="GO" id="GO:0016787">
    <property type="term" value="F:hydrolase activity"/>
    <property type="evidence" value="ECO:0007669"/>
    <property type="project" value="InterPro"/>
</dbReference>
<dbReference type="PANTHER" id="PTHR46623">
    <property type="entry name" value="CARBOXYMETHYLENEBUTENOLIDASE-RELATED"/>
    <property type="match status" value="1"/>
</dbReference>
<gene>
    <name evidence="3" type="ORF">GCM10010123_05670</name>
</gene>
<dbReference type="Gene3D" id="3.40.50.1820">
    <property type="entry name" value="alpha/beta hydrolase"/>
    <property type="match status" value="1"/>
</dbReference>
<feature type="region of interest" description="Disordered" evidence="1">
    <location>
        <begin position="295"/>
        <end position="317"/>
    </location>
</feature>
<protein>
    <submittedName>
        <fullName evidence="3">Carboxymethylenebutenolidase</fullName>
    </submittedName>
</protein>
<dbReference type="SUPFAM" id="SSF53474">
    <property type="entry name" value="alpha/beta-Hydrolases"/>
    <property type="match status" value="1"/>
</dbReference>
<evidence type="ECO:0000256" key="1">
    <source>
        <dbReference type="SAM" id="MobiDB-lite"/>
    </source>
</evidence>
<feature type="domain" description="Dienelactone hydrolase" evidence="2">
    <location>
        <begin position="88"/>
        <end position="294"/>
    </location>
</feature>
<dbReference type="RefSeq" id="WP_189168399.1">
    <property type="nucleotide sequence ID" value="NZ_BMQB01000001.1"/>
</dbReference>
<dbReference type="InterPro" id="IPR051049">
    <property type="entry name" value="Dienelactone_hydrolase-like"/>
</dbReference>
<feature type="region of interest" description="Disordered" evidence="1">
    <location>
        <begin position="50"/>
        <end position="74"/>
    </location>
</feature>
<name>A0A8J3B727_9ACTN</name>
<dbReference type="InterPro" id="IPR002925">
    <property type="entry name" value="Dienelactn_hydro"/>
</dbReference>
<sequence length="317" mass="32139">MDHINRYLTEEVVENYADGLIPRREALRQLGLLGMTAAIAAPLLAACDTDRADTPAPTPSGGTPAGPAPLPTESIRYPGAAGRTVLGAYAAAPSPRGAVLVVHENRGLTDHVRSVAGRLAAAGYAALAVDLLSPEGGRGAFADDAAATAALNAAPPARFVADMRSSLDELARRHAATRLGAVGFCFGGGMVWSLLAAGEPRLRAAAPFYGPLPDGAAFAGSRNAAVLAVYAERDARVNASRAAAAAALQRAGLVHEVLTFPGADHAFFNDTGARYDAAAAATAWTRLTGWFDTHLAAGPSTPGTAGTPGTPGTTPTG</sequence>
<proteinExistence type="predicted"/>
<dbReference type="PANTHER" id="PTHR46623:SF6">
    <property type="entry name" value="ALPHA_BETA-HYDROLASES SUPERFAMILY PROTEIN"/>
    <property type="match status" value="1"/>
</dbReference>
<comment type="caution">
    <text evidence="3">The sequence shown here is derived from an EMBL/GenBank/DDBJ whole genome shotgun (WGS) entry which is preliminary data.</text>
</comment>
<evidence type="ECO:0000313" key="3">
    <source>
        <dbReference type="EMBL" id="GGJ78586.1"/>
    </source>
</evidence>
<accession>A0A8J3B727</accession>
<dbReference type="Pfam" id="PF01738">
    <property type="entry name" value="DLH"/>
    <property type="match status" value="1"/>
</dbReference>